<proteinExistence type="predicted"/>
<organism evidence="3 4">
    <name type="scientific">Porites evermanni</name>
    <dbReference type="NCBI Taxonomy" id="104178"/>
    <lineage>
        <taxon>Eukaryota</taxon>
        <taxon>Metazoa</taxon>
        <taxon>Cnidaria</taxon>
        <taxon>Anthozoa</taxon>
        <taxon>Hexacorallia</taxon>
        <taxon>Scleractinia</taxon>
        <taxon>Fungiina</taxon>
        <taxon>Poritidae</taxon>
        <taxon>Porites</taxon>
    </lineage>
</organism>
<evidence type="ECO:0000256" key="1">
    <source>
        <dbReference type="SAM" id="MobiDB-lite"/>
    </source>
</evidence>
<feature type="region of interest" description="Disordered" evidence="1">
    <location>
        <begin position="1"/>
        <end position="36"/>
    </location>
</feature>
<dbReference type="Proteomes" id="UP001159427">
    <property type="component" value="Unassembled WGS sequence"/>
</dbReference>
<dbReference type="InterPro" id="IPR046700">
    <property type="entry name" value="DUF6570"/>
</dbReference>
<gene>
    <name evidence="3" type="ORF">PEVE_00027781</name>
</gene>
<evidence type="ECO:0000313" key="4">
    <source>
        <dbReference type="Proteomes" id="UP001159427"/>
    </source>
</evidence>
<reference evidence="3 4" key="1">
    <citation type="submission" date="2022-05" db="EMBL/GenBank/DDBJ databases">
        <authorList>
            <consortium name="Genoscope - CEA"/>
            <person name="William W."/>
        </authorList>
    </citation>
    <scope>NUCLEOTIDE SEQUENCE [LARGE SCALE GENOMIC DNA]</scope>
</reference>
<keyword evidence="4" id="KW-1185">Reference proteome</keyword>
<dbReference type="Pfam" id="PF20209">
    <property type="entry name" value="DUF6570"/>
    <property type="match status" value="1"/>
</dbReference>
<sequence>MQRQNLNVPKDGTGIYSESDSSCNSRISESTSLSGATVASMNKKLKAKRKHSNVLAAKKRNHSANDARENMTKNSRNNTEKSYSTKENGMPEGLKFDAFLPPSQNLPANSPHIDIPETHQLKVAVFTQMKRMMIEELHQQKSSRENMKKFHKSLKFQIYQCGVCHEAWPLKTKPKNTVSYTCSRCLRDKNIPKKFSTENSMIPFPVPKELQGLTQFEEMLIARAFPVMRVYTKPRGYYLATGCTTACRYSAQVP</sequence>
<feature type="region of interest" description="Disordered" evidence="1">
    <location>
        <begin position="58"/>
        <end position="91"/>
    </location>
</feature>
<dbReference type="EMBL" id="CALNXI010003828">
    <property type="protein sequence ID" value="CAH3194421.1"/>
    <property type="molecule type" value="Genomic_DNA"/>
</dbReference>
<accession>A0ABN8ST17</accession>
<comment type="caution">
    <text evidence="3">The sequence shown here is derived from an EMBL/GenBank/DDBJ whole genome shotgun (WGS) entry which is preliminary data.</text>
</comment>
<protein>
    <recommendedName>
        <fullName evidence="2">DUF6570 domain-containing protein</fullName>
    </recommendedName>
</protein>
<evidence type="ECO:0000259" key="2">
    <source>
        <dbReference type="Pfam" id="PF20209"/>
    </source>
</evidence>
<feature type="domain" description="DUF6570" evidence="2">
    <location>
        <begin position="189"/>
        <end position="232"/>
    </location>
</feature>
<feature type="compositionally biased region" description="Polar residues" evidence="1">
    <location>
        <begin position="72"/>
        <end position="87"/>
    </location>
</feature>
<name>A0ABN8ST17_9CNID</name>
<feature type="compositionally biased region" description="Polar residues" evidence="1">
    <location>
        <begin position="16"/>
        <end position="36"/>
    </location>
</feature>
<evidence type="ECO:0000313" key="3">
    <source>
        <dbReference type="EMBL" id="CAH3194421.1"/>
    </source>
</evidence>